<dbReference type="AlphaFoldDB" id="A0A6A5GY55"/>
<protein>
    <submittedName>
        <fullName evidence="2">Uncharacterized protein</fullName>
    </submittedName>
</protein>
<dbReference type="CTD" id="78776250"/>
<sequence length="81" mass="8939">MNIQLVQLLSQFLLLSLGWLNDGGLKVDGETVAKHRFDEDAECLDVNVGGEDLAEIDLQPADERRVLSLLLGLELVSFRSS</sequence>
<dbReference type="KEGG" id="crq:GCK72_016098"/>
<dbReference type="EMBL" id="WUAV01000004">
    <property type="protein sequence ID" value="KAF1759631.1"/>
    <property type="molecule type" value="Genomic_DNA"/>
</dbReference>
<gene>
    <name evidence="2" type="ORF">GCK72_016098</name>
</gene>
<name>A0A6A5GY55_CAERE</name>
<feature type="chain" id="PRO_5025541534" evidence="1">
    <location>
        <begin position="19"/>
        <end position="81"/>
    </location>
</feature>
<keyword evidence="1" id="KW-0732">Signal</keyword>
<dbReference type="GeneID" id="78776250"/>
<dbReference type="RefSeq" id="XP_053586094.1">
    <property type="nucleotide sequence ID" value="XM_053731322.1"/>
</dbReference>
<feature type="signal peptide" evidence="1">
    <location>
        <begin position="1"/>
        <end position="18"/>
    </location>
</feature>
<proteinExistence type="predicted"/>
<comment type="caution">
    <text evidence="2">The sequence shown here is derived from an EMBL/GenBank/DDBJ whole genome shotgun (WGS) entry which is preliminary data.</text>
</comment>
<dbReference type="Proteomes" id="UP000483820">
    <property type="component" value="Chromosome IV"/>
</dbReference>
<evidence type="ECO:0000256" key="1">
    <source>
        <dbReference type="SAM" id="SignalP"/>
    </source>
</evidence>
<accession>A0A6A5GY55</accession>
<evidence type="ECO:0000313" key="2">
    <source>
        <dbReference type="EMBL" id="KAF1759631.1"/>
    </source>
</evidence>
<organism evidence="2 3">
    <name type="scientific">Caenorhabditis remanei</name>
    <name type="common">Caenorhabditis vulgaris</name>
    <dbReference type="NCBI Taxonomy" id="31234"/>
    <lineage>
        <taxon>Eukaryota</taxon>
        <taxon>Metazoa</taxon>
        <taxon>Ecdysozoa</taxon>
        <taxon>Nematoda</taxon>
        <taxon>Chromadorea</taxon>
        <taxon>Rhabditida</taxon>
        <taxon>Rhabditina</taxon>
        <taxon>Rhabditomorpha</taxon>
        <taxon>Rhabditoidea</taxon>
        <taxon>Rhabditidae</taxon>
        <taxon>Peloderinae</taxon>
        <taxon>Caenorhabditis</taxon>
    </lineage>
</organism>
<reference evidence="2 3" key="1">
    <citation type="submission" date="2019-12" db="EMBL/GenBank/DDBJ databases">
        <title>Chromosome-level assembly of the Caenorhabditis remanei genome.</title>
        <authorList>
            <person name="Teterina A.A."/>
            <person name="Willis J.H."/>
            <person name="Phillips P.C."/>
        </authorList>
    </citation>
    <scope>NUCLEOTIDE SEQUENCE [LARGE SCALE GENOMIC DNA]</scope>
    <source>
        <strain evidence="2 3">PX506</strain>
        <tissue evidence="2">Whole organism</tissue>
    </source>
</reference>
<evidence type="ECO:0000313" key="3">
    <source>
        <dbReference type="Proteomes" id="UP000483820"/>
    </source>
</evidence>